<protein>
    <recommendedName>
        <fullName evidence="3">EF-hand domain-containing protein</fullName>
    </recommendedName>
</protein>
<dbReference type="SUPFAM" id="SSF47473">
    <property type="entry name" value="EF-hand"/>
    <property type="match status" value="1"/>
</dbReference>
<evidence type="ECO:0000313" key="4">
    <source>
        <dbReference type="EMBL" id="CAJ0579069.1"/>
    </source>
</evidence>
<dbReference type="PRINTS" id="PR01697">
    <property type="entry name" value="PARVALBUMIN"/>
</dbReference>
<accession>A0AA36D373</accession>
<comment type="caution">
    <text evidence="4">The sequence shown here is derived from an EMBL/GenBank/DDBJ whole genome shotgun (WGS) entry which is preliminary data.</text>
</comment>
<evidence type="ECO:0000313" key="5">
    <source>
        <dbReference type="Proteomes" id="UP001177023"/>
    </source>
</evidence>
<dbReference type="FunFam" id="1.10.238.10:FF:000001">
    <property type="entry name" value="Calmodulin 1"/>
    <property type="match status" value="1"/>
</dbReference>
<dbReference type="EMBL" id="CATQJA010002655">
    <property type="protein sequence ID" value="CAJ0579069.1"/>
    <property type="molecule type" value="Genomic_DNA"/>
</dbReference>
<dbReference type="InterPro" id="IPR011992">
    <property type="entry name" value="EF-hand-dom_pair"/>
</dbReference>
<dbReference type="Gene3D" id="1.10.238.10">
    <property type="entry name" value="EF-hand"/>
    <property type="match status" value="2"/>
</dbReference>
<feature type="domain" description="EF-hand" evidence="3">
    <location>
        <begin position="92"/>
        <end position="127"/>
    </location>
</feature>
<keyword evidence="2" id="KW-0106">Calcium</keyword>
<feature type="domain" description="EF-hand" evidence="3">
    <location>
        <begin position="18"/>
        <end position="53"/>
    </location>
</feature>
<dbReference type="InterPro" id="IPR050230">
    <property type="entry name" value="CALM/Myosin/TropC-like"/>
</dbReference>
<dbReference type="GO" id="GO:0016460">
    <property type="term" value="C:myosin II complex"/>
    <property type="evidence" value="ECO:0007669"/>
    <property type="project" value="TreeGrafter"/>
</dbReference>
<keyword evidence="1" id="KW-0677">Repeat</keyword>
<dbReference type="PROSITE" id="PS00018">
    <property type="entry name" value="EF_HAND_1"/>
    <property type="match status" value="4"/>
</dbReference>
<feature type="non-terminal residue" evidence="4">
    <location>
        <position position="1"/>
    </location>
</feature>
<dbReference type="PANTHER" id="PTHR23048:SF59">
    <property type="entry name" value="EF-HAND SUPERFAMILY PROTEIN"/>
    <property type="match status" value="1"/>
</dbReference>
<feature type="domain" description="EF-hand" evidence="3">
    <location>
        <begin position="54"/>
        <end position="89"/>
    </location>
</feature>
<name>A0AA36D373_9BILA</name>
<keyword evidence="5" id="KW-1185">Reference proteome</keyword>
<dbReference type="InterPro" id="IPR018247">
    <property type="entry name" value="EF_Hand_1_Ca_BS"/>
</dbReference>
<evidence type="ECO:0000259" key="3">
    <source>
        <dbReference type="PROSITE" id="PS50222"/>
    </source>
</evidence>
<organism evidence="4 5">
    <name type="scientific">Mesorhabditis spiculigera</name>
    <dbReference type="NCBI Taxonomy" id="96644"/>
    <lineage>
        <taxon>Eukaryota</taxon>
        <taxon>Metazoa</taxon>
        <taxon>Ecdysozoa</taxon>
        <taxon>Nematoda</taxon>
        <taxon>Chromadorea</taxon>
        <taxon>Rhabditida</taxon>
        <taxon>Rhabditina</taxon>
        <taxon>Rhabditomorpha</taxon>
        <taxon>Rhabditoidea</taxon>
        <taxon>Rhabditidae</taxon>
        <taxon>Mesorhabditinae</taxon>
        <taxon>Mesorhabditis</taxon>
    </lineage>
</organism>
<dbReference type="InterPro" id="IPR002048">
    <property type="entry name" value="EF_hand_dom"/>
</dbReference>
<dbReference type="AlphaFoldDB" id="A0AA36D373"/>
<proteinExistence type="predicted"/>
<feature type="domain" description="EF-hand" evidence="3">
    <location>
        <begin position="130"/>
        <end position="160"/>
    </location>
</feature>
<gene>
    <name evidence="4" type="ORF">MSPICULIGERA_LOCUS17302</name>
</gene>
<dbReference type="Proteomes" id="UP001177023">
    <property type="component" value="Unassembled WGS sequence"/>
</dbReference>
<evidence type="ECO:0000256" key="2">
    <source>
        <dbReference type="ARBA" id="ARBA00022837"/>
    </source>
</evidence>
<reference evidence="4" key="1">
    <citation type="submission" date="2023-06" db="EMBL/GenBank/DDBJ databases">
        <authorList>
            <person name="Delattre M."/>
        </authorList>
    </citation>
    <scope>NUCLEOTIDE SEQUENCE</scope>
    <source>
        <strain evidence="4">AF72</strain>
    </source>
</reference>
<sequence>MMNFFDPSQPKKESRKCANVEDYKKAFDFFDANNDGHITAEELEAAMNKCGQFPSKLELRLIIHHGDNDKNGVITFDEFAHLMSGSTSRNKYTFAQLQEQFQMFDKDKDGYIEKQEMIEIVRELALGSSFPRGVIEQMFREADVDGDGKISFEEFVLAVN</sequence>
<evidence type="ECO:0000256" key="1">
    <source>
        <dbReference type="ARBA" id="ARBA00022737"/>
    </source>
</evidence>
<dbReference type="GO" id="GO:0005509">
    <property type="term" value="F:calcium ion binding"/>
    <property type="evidence" value="ECO:0007669"/>
    <property type="project" value="InterPro"/>
</dbReference>
<dbReference type="SMART" id="SM00054">
    <property type="entry name" value="EFh"/>
    <property type="match status" value="4"/>
</dbReference>
<dbReference type="Pfam" id="PF13499">
    <property type="entry name" value="EF-hand_7"/>
    <property type="match status" value="2"/>
</dbReference>
<dbReference type="PROSITE" id="PS50222">
    <property type="entry name" value="EF_HAND_2"/>
    <property type="match status" value="4"/>
</dbReference>
<dbReference type="PANTHER" id="PTHR23048">
    <property type="entry name" value="MYOSIN LIGHT CHAIN 1, 3"/>
    <property type="match status" value="1"/>
</dbReference>